<dbReference type="EMBL" id="CM046110">
    <property type="protein sequence ID" value="KAI8422369.1"/>
    <property type="molecule type" value="Genomic_DNA"/>
</dbReference>
<organism evidence="1 2">
    <name type="scientific">Choristoneura fumiferana</name>
    <name type="common">Spruce budworm moth</name>
    <name type="synonym">Archips fumiferana</name>
    <dbReference type="NCBI Taxonomy" id="7141"/>
    <lineage>
        <taxon>Eukaryota</taxon>
        <taxon>Metazoa</taxon>
        <taxon>Ecdysozoa</taxon>
        <taxon>Arthropoda</taxon>
        <taxon>Hexapoda</taxon>
        <taxon>Insecta</taxon>
        <taxon>Pterygota</taxon>
        <taxon>Neoptera</taxon>
        <taxon>Endopterygota</taxon>
        <taxon>Lepidoptera</taxon>
        <taxon>Glossata</taxon>
        <taxon>Ditrysia</taxon>
        <taxon>Tortricoidea</taxon>
        <taxon>Tortricidae</taxon>
        <taxon>Tortricinae</taxon>
        <taxon>Choristoneura</taxon>
    </lineage>
</organism>
<comment type="caution">
    <text evidence="1">The sequence shown here is derived from an EMBL/GenBank/DDBJ whole genome shotgun (WGS) entry which is preliminary data.</text>
</comment>
<evidence type="ECO:0000313" key="1">
    <source>
        <dbReference type="EMBL" id="KAI8422369.1"/>
    </source>
</evidence>
<gene>
    <name evidence="1" type="ORF">MSG28_006229</name>
</gene>
<proteinExistence type="predicted"/>
<accession>A0ACC0JEA6</accession>
<protein>
    <submittedName>
        <fullName evidence="1">Uncharacterized protein</fullName>
    </submittedName>
</protein>
<evidence type="ECO:0000313" key="2">
    <source>
        <dbReference type="Proteomes" id="UP001064048"/>
    </source>
</evidence>
<sequence>MVPPQHKMRTPLVEPALVFRRDHKDRLGEAMIFARRLARTVFVALMVPVNGRSAARYFTVGAFLGAGQLQICVEWTHSWTYNIADCSYRLLLFKRFHIGWSVSLGYLAAWATSLYCIDVLYLTWHDELLDKLNRSFMKSLWGVRSNCKYNCITTVQPACIRCAIDRTALHGNCKRIAQSVCSFDAVGVTALILPFCSCVAVPMLAGPRVLEGRKYCDEGLPDRNDTKAVLHQHPQTSLVRDVDDMSLSHRSSQPPKTLCTGNTPKFVWNRRVGLIDGNAYNHVPALTFDADFSLAKPTPVVTPTGRARASLVIPNSLYLRSPVHASSTYEMVLVTFMRFKNLRDKATNSMCRSEERWQAHIRRTPQTETTVTYGQGRLDPLLIRKGHSQDEMGINTLQTFLGEQNRRFLVSSALEMASWKIEEPKRVKVSCKKPFETRKKDLKEVKEGEQAVFCPIFAFSPIPLKGGGIRKAKRQCFMNSKTEGKRSKLISLLRTHLRKKIAVDKNILSPVLDAFLRSYFKTTQSGFPGSVTKVRVVDRDLSVPKPS</sequence>
<reference evidence="1 2" key="1">
    <citation type="journal article" date="2022" name="Genome Biol. Evol.">
        <title>The Spruce Budworm Genome: Reconstructing the Evolutionary History of Antifreeze Proteins.</title>
        <authorList>
            <person name="Beliveau C."/>
            <person name="Gagne P."/>
            <person name="Picq S."/>
            <person name="Vernygora O."/>
            <person name="Keeling C.I."/>
            <person name="Pinkney K."/>
            <person name="Doucet D."/>
            <person name="Wen F."/>
            <person name="Johnston J.S."/>
            <person name="Maaroufi H."/>
            <person name="Boyle B."/>
            <person name="Laroche J."/>
            <person name="Dewar K."/>
            <person name="Juretic N."/>
            <person name="Blackburn G."/>
            <person name="Nisole A."/>
            <person name="Brunet B."/>
            <person name="Brandao M."/>
            <person name="Lumley L."/>
            <person name="Duan J."/>
            <person name="Quan G."/>
            <person name="Lucarotti C.J."/>
            <person name="Roe A.D."/>
            <person name="Sperling F.A.H."/>
            <person name="Levesque R.C."/>
            <person name="Cusson M."/>
        </authorList>
    </citation>
    <scope>NUCLEOTIDE SEQUENCE [LARGE SCALE GENOMIC DNA]</scope>
    <source>
        <strain evidence="1">Glfc:IPQL:Cfum</strain>
    </source>
</reference>
<keyword evidence="2" id="KW-1185">Reference proteome</keyword>
<name>A0ACC0JEA6_CHOFU</name>
<dbReference type="Proteomes" id="UP001064048">
    <property type="component" value="Chromosome 10"/>
</dbReference>